<dbReference type="EMBL" id="CALYLO010000008">
    <property type="protein sequence ID" value="CAH8247934.1"/>
    <property type="molecule type" value="Genomic_DNA"/>
</dbReference>
<dbReference type="Gene3D" id="2.60.40.10">
    <property type="entry name" value="Immunoglobulins"/>
    <property type="match status" value="1"/>
</dbReference>
<keyword evidence="1" id="KW-0732">Signal</keyword>
<dbReference type="Gene3D" id="2.60.40.380">
    <property type="entry name" value="Purple acid phosphatase-like, N-terminal"/>
    <property type="match status" value="1"/>
</dbReference>
<dbReference type="Pfam" id="PF00149">
    <property type="entry name" value="Metallophos"/>
    <property type="match status" value="1"/>
</dbReference>
<accession>A0ABN8U9X4</accession>
<dbReference type="InterPro" id="IPR036116">
    <property type="entry name" value="FN3_sf"/>
</dbReference>
<dbReference type="PROSITE" id="PS50853">
    <property type="entry name" value="FN3"/>
    <property type="match status" value="1"/>
</dbReference>
<dbReference type="InterPro" id="IPR032812">
    <property type="entry name" value="SbsA_Ig"/>
</dbReference>
<gene>
    <name evidence="3" type="ORF">WJ0W_005189</name>
</gene>
<dbReference type="RefSeq" id="WP_213430461.1">
    <property type="nucleotide sequence ID" value="NZ_AP031286.1"/>
</dbReference>
<dbReference type="InterPro" id="IPR003961">
    <property type="entry name" value="FN3_dom"/>
</dbReference>
<evidence type="ECO:0000256" key="1">
    <source>
        <dbReference type="ARBA" id="ARBA00022729"/>
    </source>
</evidence>
<dbReference type="Pfam" id="PF13205">
    <property type="entry name" value="Big_5"/>
    <property type="match status" value="1"/>
</dbReference>
<dbReference type="InterPro" id="IPR015914">
    <property type="entry name" value="PAPs_N"/>
</dbReference>
<dbReference type="SUPFAM" id="SSF49363">
    <property type="entry name" value="Purple acid phosphatase, N-terminal domain"/>
    <property type="match status" value="1"/>
</dbReference>
<feature type="domain" description="Fibronectin type-III" evidence="2">
    <location>
        <begin position="632"/>
        <end position="724"/>
    </location>
</feature>
<comment type="caution">
    <text evidence="3">The sequence shown here is derived from an EMBL/GenBank/DDBJ whole genome shotgun (WGS) entry which is preliminary data.</text>
</comment>
<dbReference type="Pfam" id="PF00041">
    <property type="entry name" value="fn3"/>
    <property type="match status" value="1"/>
</dbReference>
<proteinExistence type="predicted"/>
<dbReference type="CDD" id="cd00063">
    <property type="entry name" value="FN3"/>
    <property type="match status" value="1"/>
</dbReference>
<evidence type="ECO:0000313" key="3">
    <source>
        <dbReference type="EMBL" id="CAH8247934.1"/>
    </source>
</evidence>
<organism evidence="3 4">
    <name type="scientific">Paenibacillus melissococcoides</name>
    <dbReference type="NCBI Taxonomy" id="2912268"/>
    <lineage>
        <taxon>Bacteria</taxon>
        <taxon>Bacillati</taxon>
        <taxon>Bacillota</taxon>
        <taxon>Bacilli</taxon>
        <taxon>Bacillales</taxon>
        <taxon>Paenibacillaceae</taxon>
        <taxon>Paenibacillus</taxon>
    </lineage>
</organism>
<dbReference type="SUPFAM" id="SSF56300">
    <property type="entry name" value="Metallo-dependent phosphatases"/>
    <property type="match status" value="1"/>
</dbReference>
<dbReference type="InterPro" id="IPR013783">
    <property type="entry name" value="Ig-like_fold"/>
</dbReference>
<evidence type="ECO:0000259" key="2">
    <source>
        <dbReference type="PROSITE" id="PS50853"/>
    </source>
</evidence>
<dbReference type="PANTHER" id="PTHR45867:SF3">
    <property type="entry name" value="ACID PHOSPHATASE TYPE 7"/>
    <property type="match status" value="1"/>
</dbReference>
<dbReference type="InterPro" id="IPR004843">
    <property type="entry name" value="Calcineurin-like_PHP"/>
</dbReference>
<dbReference type="Proteomes" id="UP001154322">
    <property type="component" value="Unassembled WGS sequence"/>
</dbReference>
<protein>
    <submittedName>
        <fullName evidence="3">Fibronectin type III domain-containing protein</fullName>
    </submittedName>
</protein>
<evidence type="ECO:0000313" key="4">
    <source>
        <dbReference type="Proteomes" id="UP001154322"/>
    </source>
</evidence>
<name>A0ABN8U9X4_9BACL</name>
<dbReference type="Pfam" id="PF16656">
    <property type="entry name" value="Pur_ac_phosph_N"/>
    <property type="match status" value="1"/>
</dbReference>
<keyword evidence="4" id="KW-1185">Reference proteome</keyword>
<dbReference type="PANTHER" id="PTHR45867">
    <property type="entry name" value="PURPLE ACID PHOSPHATASE"/>
    <property type="match status" value="1"/>
</dbReference>
<dbReference type="SUPFAM" id="SSF49265">
    <property type="entry name" value="Fibronectin type III"/>
    <property type="match status" value="1"/>
</dbReference>
<dbReference type="InterPro" id="IPR029052">
    <property type="entry name" value="Metallo-depent_PP-like"/>
</dbReference>
<dbReference type="Gene3D" id="3.60.21.10">
    <property type="match status" value="1"/>
</dbReference>
<dbReference type="InterPro" id="IPR008963">
    <property type="entry name" value="Purple_acid_Pase-like_N"/>
</dbReference>
<sequence length="724" mass="80371">MSRLYRVIKPHRSNYPQPIRLSAGQRVILGKLDDGPPLPKEANNQPLLYVRWVVNSDARTSGESGGVGSAGSSRIKDVRIAGERMDGSELVVPTIDKFRYPMNGTGDAAGNVAVQVKFNKSITVNPGYNASIVDSDKQAVANISVSASNDMLTIQHPALSPGKTYTVAVPKELVKGTDNGPLVRDVVWSFTVKDSPYTPRLVNMTFNGDPKTSIALAWYTDQMTGTVLQVVEASKMQGSEFPVQEALVFNGSAEAIKTFMSAKDREKKKYTTFISHRASAANLKPGTAYKYRVGNGDDAGWSRIGSFTTDAAGNQPYHFIVGSDSQASKLSAFEKWQDTFRKAIDQIGDPKFLINVGDLVDNGDLEEQWQWMLGVAQEELAQVPFVPVLGGHEVQDYDGDETTPNRNFYNHFNLPLSAGVPGAHEGSIYSFEYGDALFTVINSQFEGELKSNGKDVDWADDEFWAQLDWMRLQVAKTDKKWKFVSLHKGPYSAGDNAGQWEDGRIQFYKKYLVPVFDEMGIDVVFEARDHMYMRSYQMLNDVPVKNVQKDGQGRVLNPPGSIYLMPNSLGEKFYTKYPGYDDFFAVINDQPFKKMFVDVSIADDVLKLTAYTADKAKPAVYDEYAIKRTDGKPDKVEQAKLTFSGKRAGLSWKMPSSSSEPVRGFRIYEKNGQAGTNWSAYIPAAAGQTRYTYSVNNLDSSRSYEFVIKAVGTRNNSDPVSVKR</sequence>
<reference evidence="3" key="1">
    <citation type="submission" date="2022-06" db="EMBL/GenBank/DDBJ databases">
        <authorList>
            <person name="Dietemann V."/>
            <person name="Ory F."/>
            <person name="Dainat B."/>
            <person name="Oberhansli S."/>
        </authorList>
    </citation>
    <scope>NUCLEOTIDE SEQUENCE</scope>
    <source>
        <strain evidence="3">Ena-SAMPLE-TAB-26-04-2022-14:26:32:270-5432</strain>
    </source>
</reference>